<evidence type="ECO:0000259" key="3">
    <source>
        <dbReference type="Pfam" id="PF02441"/>
    </source>
</evidence>
<keyword evidence="1" id="KW-0173">Coenzyme A biosynthesis</keyword>
<dbReference type="Pfam" id="PF02441">
    <property type="entry name" value="Flavoprotein"/>
    <property type="match status" value="1"/>
</dbReference>
<comment type="similarity">
    <text evidence="2">Belongs to the HFCD (homooligomeric flavin containing Cys decarboxylase) superfamily.</text>
</comment>
<dbReference type="Proteomes" id="UP000091918">
    <property type="component" value="Unassembled WGS sequence"/>
</dbReference>
<proteinExistence type="inferred from homology"/>
<organism evidence="4 5">
    <name type="scientific">Emergomyces africanus</name>
    <dbReference type="NCBI Taxonomy" id="1955775"/>
    <lineage>
        <taxon>Eukaryota</taxon>
        <taxon>Fungi</taxon>
        <taxon>Dikarya</taxon>
        <taxon>Ascomycota</taxon>
        <taxon>Pezizomycotina</taxon>
        <taxon>Eurotiomycetes</taxon>
        <taxon>Eurotiomycetidae</taxon>
        <taxon>Onygenales</taxon>
        <taxon>Ajellomycetaceae</taxon>
        <taxon>Emergomyces</taxon>
    </lineage>
</organism>
<dbReference type="GO" id="GO:0004633">
    <property type="term" value="F:phosphopantothenoylcysteine decarboxylase activity"/>
    <property type="evidence" value="ECO:0007669"/>
    <property type="project" value="TreeGrafter"/>
</dbReference>
<reference evidence="4 5" key="1">
    <citation type="submission" date="2015-07" db="EMBL/GenBank/DDBJ databases">
        <title>Emmonsia species relationships and genome sequence.</title>
        <authorList>
            <person name="Cuomo C.A."/>
            <person name="Schwartz I.S."/>
            <person name="Kenyon C."/>
            <person name="de Hoog G.S."/>
            <person name="Govender N.P."/>
            <person name="Botha A."/>
            <person name="Moreno L."/>
            <person name="de Vries M."/>
            <person name="Munoz J.F."/>
            <person name="Stielow J.B."/>
        </authorList>
    </citation>
    <scope>NUCLEOTIDE SEQUENCE [LARGE SCALE GENOMIC DNA]</scope>
    <source>
        <strain evidence="4 5">CBS 136260</strain>
    </source>
</reference>
<dbReference type="EMBL" id="LGUA01000205">
    <property type="protein sequence ID" value="OAX83183.1"/>
    <property type="molecule type" value="Genomic_DNA"/>
</dbReference>
<sequence>MSQSPASNIAAALQDGKRHLLLAASGSVATIKLPQIITALGNYPNLSIRVILTKSASHFLGGQSVEQPTVASLALLPNVDSVHQDEDEWVEPWTRNANILHIELRRWAHLLAIVPMSANLLAKVTGGLCNDLLTNVIRAWEIDPSNPRRRLIIVAPSMNTMMWSHPLTAKQLAILNDEWKWFEVIPPQIKTLACGDTGQGAMCDWKELVGVIEERLGATDTGSDAATGADSDQTGRVYTACAHHRLGNRSAVAPEYVILVLGGMGRKLLEWTSSTFQVVAFFHTERSLTAVLHPMTASISMLIIDGGVRGMAPLEFIRVIDTLVQDFTNMDVG</sequence>
<gene>
    <name evidence="4" type="ORF">ACJ72_02457</name>
</gene>
<feature type="domain" description="Flavoprotein" evidence="3">
    <location>
        <begin position="19"/>
        <end position="214"/>
    </location>
</feature>
<name>A0A1B7P2C6_9EURO</name>
<accession>A0A1B7P2C6</accession>
<dbReference type="Gene3D" id="3.40.50.1950">
    <property type="entry name" value="Flavin prenyltransferase-like"/>
    <property type="match status" value="1"/>
</dbReference>
<dbReference type="GO" id="GO:0010181">
    <property type="term" value="F:FMN binding"/>
    <property type="evidence" value="ECO:0007669"/>
    <property type="project" value="TreeGrafter"/>
</dbReference>
<evidence type="ECO:0000256" key="1">
    <source>
        <dbReference type="ARBA" id="ARBA00022993"/>
    </source>
</evidence>
<evidence type="ECO:0000313" key="4">
    <source>
        <dbReference type="EMBL" id="OAX83183.1"/>
    </source>
</evidence>
<evidence type="ECO:0000313" key="5">
    <source>
        <dbReference type="Proteomes" id="UP000091918"/>
    </source>
</evidence>
<dbReference type="InterPro" id="IPR036551">
    <property type="entry name" value="Flavin_trans-like"/>
</dbReference>
<evidence type="ECO:0000256" key="2">
    <source>
        <dbReference type="ARBA" id="ARBA00038350"/>
    </source>
</evidence>
<dbReference type="AlphaFoldDB" id="A0A1B7P2C6"/>
<protein>
    <recommendedName>
        <fullName evidence="3">Flavoprotein domain-containing protein</fullName>
    </recommendedName>
</protein>
<dbReference type="GO" id="GO:0071513">
    <property type="term" value="C:phosphopantothenoylcysteine decarboxylase complex"/>
    <property type="evidence" value="ECO:0007669"/>
    <property type="project" value="TreeGrafter"/>
</dbReference>
<keyword evidence="5" id="KW-1185">Reference proteome</keyword>
<dbReference type="STRING" id="1658172.A0A1B7P2C6"/>
<dbReference type="PANTHER" id="PTHR14359:SF6">
    <property type="entry name" value="PHOSPHOPANTOTHENOYLCYSTEINE DECARBOXYLASE"/>
    <property type="match status" value="1"/>
</dbReference>
<dbReference type="PANTHER" id="PTHR14359">
    <property type="entry name" value="HOMO-OLIGOMERIC FLAVIN CONTAINING CYS DECARBOXYLASE FAMILY"/>
    <property type="match status" value="1"/>
</dbReference>
<dbReference type="GO" id="GO:0015937">
    <property type="term" value="P:coenzyme A biosynthetic process"/>
    <property type="evidence" value="ECO:0007669"/>
    <property type="project" value="UniProtKB-KW"/>
</dbReference>
<dbReference type="InterPro" id="IPR003382">
    <property type="entry name" value="Flavoprotein"/>
</dbReference>
<dbReference type="SUPFAM" id="SSF52507">
    <property type="entry name" value="Homo-oligomeric flavin-containing Cys decarboxylases, HFCD"/>
    <property type="match status" value="1"/>
</dbReference>
<comment type="caution">
    <text evidence="4">The sequence shown here is derived from an EMBL/GenBank/DDBJ whole genome shotgun (WGS) entry which is preliminary data.</text>
</comment>
<dbReference type="OrthoDB" id="1532798at2759"/>